<dbReference type="RefSeq" id="WP_002628145.1">
    <property type="nucleotide sequence ID" value="NZ_ANAH02000013.1"/>
</dbReference>
<proteinExistence type="predicted"/>
<dbReference type="EMBL" id="ANAH02000013">
    <property type="protein sequence ID" value="EPX60502.1"/>
    <property type="molecule type" value="Genomic_DNA"/>
</dbReference>
<organism evidence="2 3">
    <name type="scientific">Cystobacter fuscus (strain ATCC 25194 / DSM 2262 / NBRC 100088 / M29)</name>
    <dbReference type="NCBI Taxonomy" id="1242864"/>
    <lineage>
        <taxon>Bacteria</taxon>
        <taxon>Pseudomonadati</taxon>
        <taxon>Myxococcota</taxon>
        <taxon>Myxococcia</taxon>
        <taxon>Myxococcales</taxon>
        <taxon>Cystobacterineae</taxon>
        <taxon>Archangiaceae</taxon>
        <taxon>Cystobacter</taxon>
    </lineage>
</organism>
<reference evidence="2" key="1">
    <citation type="submission" date="2013-05" db="EMBL/GenBank/DDBJ databases">
        <title>Genome assembly of Cystobacter fuscus DSM 2262.</title>
        <authorList>
            <person name="Sharma G."/>
            <person name="Khatri I."/>
            <person name="Kaur C."/>
            <person name="Mayilraj S."/>
            <person name="Subramanian S."/>
        </authorList>
    </citation>
    <scope>NUCLEOTIDE SEQUENCE [LARGE SCALE GENOMIC DNA]</scope>
    <source>
        <strain evidence="2">DSM 2262</strain>
    </source>
</reference>
<evidence type="ECO:0000313" key="2">
    <source>
        <dbReference type="EMBL" id="EPX60502.1"/>
    </source>
</evidence>
<feature type="transmembrane region" description="Helical" evidence="1">
    <location>
        <begin position="126"/>
        <end position="143"/>
    </location>
</feature>
<keyword evidence="1" id="KW-0472">Membrane</keyword>
<feature type="transmembrane region" description="Helical" evidence="1">
    <location>
        <begin position="51"/>
        <end position="70"/>
    </location>
</feature>
<keyword evidence="1" id="KW-1133">Transmembrane helix</keyword>
<dbReference type="Proteomes" id="UP000011682">
    <property type="component" value="Unassembled WGS sequence"/>
</dbReference>
<gene>
    <name evidence="2" type="ORF">D187_001989</name>
</gene>
<comment type="caution">
    <text evidence="2">The sequence shown here is derived from an EMBL/GenBank/DDBJ whole genome shotgun (WGS) entry which is preliminary data.</text>
</comment>
<accession>S9PDV2</accession>
<keyword evidence="3" id="KW-1185">Reference proteome</keyword>
<evidence type="ECO:0000256" key="1">
    <source>
        <dbReference type="SAM" id="Phobius"/>
    </source>
</evidence>
<name>S9PDV2_CYSF2</name>
<sequence>MKSGFRPDPRLRQLGDSPLSLLLVTGAVLGSMLPMSRLARAAGWSPLAFAFWPALGSGLLLALAGPRAGARDNVGTRLTSWVYTSPPLFTPAFAWVERYRSLRLAGILLGTGVISGLLFFNEHLTVPTWVAMAILLAGSWLVNPRPQEART</sequence>
<evidence type="ECO:0000313" key="3">
    <source>
        <dbReference type="Proteomes" id="UP000011682"/>
    </source>
</evidence>
<feature type="transmembrane region" description="Helical" evidence="1">
    <location>
        <begin position="102"/>
        <end position="120"/>
    </location>
</feature>
<dbReference type="OrthoDB" id="9156018at2"/>
<keyword evidence="1" id="KW-0812">Transmembrane</keyword>
<dbReference type="AlphaFoldDB" id="S9PDV2"/>
<protein>
    <submittedName>
        <fullName evidence="2">Uncharacterized protein</fullName>
    </submittedName>
</protein>